<keyword evidence="2" id="KW-1185">Reference proteome</keyword>
<dbReference type="AlphaFoldDB" id="A0AAV2DK04"/>
<reference evidence="1 2" key="1">
    <citation type="submission" date="2024-04" db="EMBL/GenBank/DDBJ databases">
        <authorList>
            <person name="Fracassetti M."/>
        </authorList>
    </citation>
    <scope>NUCLEOTIDE SEQUENCE [LARGE SCALE GENOMIC DNA]</scope>
</reference>
<gene>
    <name evidence="1" type="ORF">LTRI10_LOCUS15886</name>
</gene>
<proteinExistence type="predicted"/>
<sequence length="102" mass="10732">MAVAKKGLSGDGDSRKNCPAIPLLLVPPLAVHLDRGGVDSFSGSVNGKENHPAIPSLFSFLLLQSASIDSSHSSRSFSNGSGDGGETCILIYYLVILREMGW</sequence>
<evidence type="ECO:0000313" key="2">
    <source>
        <dbReference type="Proteomes" id="UP001497516"/>
    </source>
</evidence>
<dbReference type="Proteomes" id="UP001497516">
    <property type="component" value="Chromosome 3"/>
</dbReference>
<protein>
    <submittedName>
        <fullName evidence="1">Uncharacterized protein</fullName>
    </submittedName>
</protein>
<name>A0AAV2DK04_9ROSI</name>
<accession>A0AAV2DK04</accession>
<organism evidence="1 2">
    <name type="scientific">Linum trigynum</name>
    <dbReference type="NCBI Taxonomy" id="586398"/>
    <lineage>
        <taxon>Eukaryota</taxon>
        <taxon>Viridiplantae</taxon>
        <taxon>Streptophyta</taxon>
        <taxon>Embryophyta</taxon>
        <taxon>Tracheophyta</taxon>
        <taxon>Spermatophyta</taxon>
        <taxon>Magnoliopsida</taxon>
        <taxon>eudicotyledons</taxon>
        <taxon>Gunneridae</taxon>
        <taxon>Pentapetalae</taxon>
        <taxon>rosids</taxon>
        <taxon>fabids</taxon>
        <taxon>Malpighiales</taxon>
        <taxon>Linaceae</taxon>
        <taxon>Linum</taxon>
    </lineage>
</organism>
<dbReference type="EMBL" id="OZ034816">
    <property type="protein sequence ID" value="CAL1373991.1"/>
    <property type="molecule type" value="Genomic_DNA"/>
</dbReference>
<evidence type="ECO:0000313" key="1">
    <source>
        <dbReference type="EMBL" id="CAL1373991.1"/>
    </source>
</evidence>